<name>A0AAV9HW65_9PEZI</name>
<dbReference type="EMBL" id="MU864942">
    <property type="protein sequence ID" value="KAK4465092.1"/>
    <property type="molecule type" value="Genomic_DNA"/>
</dbReference>
<gene>
    <name evidence="2" type="ORF">QBC42DRAFT_294519</name>
</gene>
<protein>
    <submittedName>
        <fullName evidence="2">Heterokaryon incompatibility protein 6,OR allele</fullName>
    </submittedName>
</protein>
<dbReference type="Pfam" id="PF26639">
    <property type="entry name" value="Het-6_barrel"/>
    <property type="match status" value="1"/>
</dbReference>
<organism evidence="2 3">
    <name type="scientific">Cladorrhinum samala</name>
    <dbReference type="NCBI Taxonomy" id="585594"/>
    <lineage>
        <taxon>Eukaryota</taxon>
        <taxon>Fungi</taxon>
        <taxon>Dikarya</taxon>
        <taxon>Ascomycota</taxon>
        <taxon>Pezizomycotina</taxon>
        <taxon>Sordariomycetes</taxon>
        <taxon>Sordariomycetidae</taxon>
        <taxon>Sordariales</taxon>
        <taxon>Podosporaceae</taxon>
        <taxon>Cladorrhinum</taxon>
    </lineage>
</organism>
<evidence type="ECO:0000313" key="3">
    <source>
        <dbReference type="Proteomes" id="UP001321749"/>
    </source>
</evidence>
<dbReference type="Proteomes" id="UP001321749">
    <property type="component" value="Unassembled WGS sequence"/>
</dbReference>
<proteinExistence type="predicted"/>
<accession>A0AAV9HW65</accession>
<keyword evidence="3" id="KW-1185">Reference proteome</keyword>
<dbReference type="PANTHER" id="PTHR24148">
    <property type="entry name" value="ANKYRIN REPEAT DOMAIN-CONTAINING PROTEIN 39 HOMOLOG-RELATED"/>
    <property type="match status" value="1"/>
</dbReference>
<dbReference type="Pfam" id="PF06985">
    <property type="entry name" value="HET"/>
    <property type="match status" value="1"/>
</dbReference>
<comment type="caution">
    <text evidence="2">The sequence shown here is derived from an EMBL/GenBank/DDBJ whole genome shotgun (WGS) entry which is preliminary data.</text>
</comment>
<dbReference type="AlphaFoldDB" id="A0AAV9HW65"/>
<reference evidence="2" key="1">
    <citation type="journal article" date="2023" name="Mol. Phylogenet. Evol.">
        <title>Genome-scale phylogeny and comparative genomics of the fungal order Sordariales.</title>
        <authorList>
            <person name="Hensen N."/>
            <person name="Bonometti L."/>
            <person name="Westerberg I."/>
            <person name="Brannstrom I.O."/>
            <person name="Guillou S."/>
            <person name="Cros-Aarteil S."/>
            <person name="Calhoun S."/>
            <person name="Haridas S."/>
            <person name="Kuo A."/>
            <person name="Mondo S."/>
            <person name="Pangilinan J."/>
            <person name="Riley R."/>
            <person name="LaButti K."/>
            <person name="Andreopoulos B."/>
            <person name="Lipzen A."/>
            <person name="Chen C."/>
            <person name="Yan M."/>
            <person name="Daum C."/>
            <person name="Ng V."/>
            <person name="Clum A."/>
            <person name="Steindorff A."/>
            <person name="Ohm R.A."/>
            <person name="Martin F."/>
            <person name="Silar P."/>
            <person name="Natvig D.O."/>
            <person name="Lalanne C."/>
            <person name="Gautier V."/>
            <person name="Ament-Velasquez S.L."/>
            <person name="Kruys A."/>
            <person name="Hutchinson M.I."/>
            <person name="Powell A.J."/>
            <person name="Barry K."/>
            <person name="Miller A.N."/>
            <person name="Grigoriev I.V."/>
            <person name="Debuchy R."/>
            <person name="Gladieux P."/>
            <person name="Hiltunen Thoren M."/>
            <person name="Johannesson H."/>
        </authorList>
    </citation>
    <scope>NUCLEOTIDE SEQUENCE</scope>
    <source>
        <strain evidence="2">PSN324</strain>
    </source>
</reference>
<sequence>MTDVPPLLPPRSGHRYTALAASTIRILRIFDGTGLEDPLTCGLETFHLNQLPPYEALSYCWGDQKEKHEIILDGSKFEVATNLHSALLRLRLHDKPRLLWVDALCINQNDIPERNSQVSLMRDIYRQAECVLIWLGGPVMVDDKELWAIPHLLEAQEKNLKRTDLPIRHGTKDWVKYVMSSDWATNGDLGDRRWNAIIRGLVSLLQRPWFLRTWIIQEAALAKHSVVVCGSHYVDWEPFCRAVGYAIDLDYFASTSPEIYSALRNIERARRRLAVGQFQRPLDLLAGFRIFQATDPRDKLFGVLGLLDPADLKVLQLKRADYDMEVRDVYTQAAIDCMALEGNLDVLSLGGKFSRSADGSTRTLPSWVPDWTFHQERVKPLHPRFLSTLSFGNYQQMAPQSAACDSRASFSVSADRSVLTLSGYVYDSIAAVSDVLARDYYDPQEGHPLTPARDKEYEWSGFDPEVEEAVRVLAQWESLCGVPASAPYPFTSQQPAQEVFFQTVHANCYPSGSVSQTRARFELWYKPFLELRSITAAIGEIDGFAGNESMSDWQKIGAGTKWMGKVVYKTAKFGFKYALATRPSRVQHNATMVGLGRVMFKTGKGYVGLTERNVKAGDKVALVKGGRMPIVVREAVNDGGDGDDQSEWEILGDAYVHGIMGGEGWDEARCVEMRIV</sequence>
<dbReference type="InterPro" id="IPR052895">
    <property type="entry name" value="HetReg/Transcr_Mod"/>
</dbReference>
<dbReference type="InterPro" id="IPR010730">
    <property type="entry name" value="HET"/>
</dbReference>
<reference evidence="2" key="2">
    <citation type="submission" date="2023-06" db="EMBL/GenBank/DDBJ databases">
        <authorList>
            <consortium name="Lawrence Berkeley National Laboratory"/>
            <person name="Mondo S.J."/>
            <person name="Hensen N."/>
            <person name="Bonometti L."/>
            <person name="Westerberg I."/>
            <person name="Brannstrom I.O."/>
            <person name="Guillou S."/>
            <person name="Cros-Aarteil S."/>
            <person name="Calhoun S."/>
            <person name="Haridas S."/>
            <person name="Kuo A."/>
            <person name="Pangilinan J."/>
            <person name="Riley R."/>
            <person name="Labutti K."/>
            <person name="Andreopoulos B."/>
            <person name="Lipzen A."/>
            <person name="Chen C."/>
            <person name="Yanf M."/>
            <person name="Daum C."/>
            <person name="Ng V."/>
            <person name="Clum A."/>
            <person name="Steindorff A."/>
            <person name="Ohm R."/>
            <person name="Martin F."/>
            <person name="Silar P."/>
            <person name="Natvig D."/>
            <person name="Lalanne C."/>
            <person name="Gautier V."/>
            <person name="Ament-Velasquez S.L."/>
            <person name="Kruys A."/>
            <person name="Hutchinson M.I."/>
            <person name="Powell A.J."/>
            <person name="Barry K."/>
            <person name="Miller A.N."/>
            <person name="Grigoriev I.V."/>
            <person name="Debuchy R."/>
            <person name="Gladieux P."/>
            <person name="Thoren M.H."/>
            <person name="Johannesson H."/>
        </authorList>
    </citation>
    <scope>NUCLEOTIDE SEQUENCE</scope>
    <source>
        <strain evidence="2">PSN324</strain>
    </source>
</reference>
<evidence type="ECO:0000313" key="2">
    <source>
        <dbReference type="EMBL" id="KAK4465092.1"/>
    </source>
</evidence>
<feature type="domain" description="Heterokaryon incompatibility" evidence="1">
    <location>
        <begin position="54"/>
        <end position="218"/>
    </location>
</feature>
<evidence type="ECO:0000259" key="1">
    <source>
        <dbReference type="Pfam" id="PF06985"/>
    </source>
</evidence>
<dbReference type="PANTHER" id="PTHR24148:SF64">
    <property type="entry name" value="HETEROKARYON INCOMPATIBILITY DOMAIN-CONTAINING PROTEIN"/>
    <property type="match status" value="1"/>
</dbReference>